<evidence type="ECO:0008006" key="4">
    <source>
        <dbReference type="Google" id="ProtNLM"/>
    </source>
</evidence>
<reference evidence="2" key="1">
    <citation type="journal article" date="2020" name="Stud. Mycol.">
        <title>101 Dothideomycetes genomes: a test case for predicting lifestyles and emergence of pathogens.</title>
        <authorList>
            <person name="Haridas S."/>
            <person name="Albert R."/>
            <person name="Binder M."/>
            <person name="Bloem J."/>
            <person name="Labutti K."/>
            <person name="Salamov A."/>
            <person name="Andreopoulos B."/>
            <person name="Baker S."/>
            <person name="Barry K."/>
            <person name="Bills G."/>
            <person name="Bluhm B."/>
            <person name="Cannon C."/>
            <person name="Castanera R."/>
            <person name="Culley D."/>
            <person name="Daum C."/>
            <person name="Ezra D."/>
            <person name="Gonzalez J."/>
            <person name="Henrissat B."/>
            <person name="Kuo A."/>
            <person name="Liang C."/>
            <person name="Lipzen A."/>
            <person name="Lutzoni F."/>
            <person name="Magnuson J."/>
            <person name="Mondo S."/>
            <person name="Nolan M."/>
            <person name="Ohm R."/>
            <person name="Pangilinan J."/>
            <person name="Park H.-J."/>
            <person name="Ramirez L."/>
            <person name="Alfaro M."/>
            <person name="Sun H."/>
            <person name="Tritt A."/>
            <person name="Yoshinaga Y."/>
            <person name="Zwiers L.-H."/>
            <person name="Turgeon B."/>
            <person name="Goodwin S."/>
            <person name="Spatafora J."/>
            <person name="Crous P."/>
            <person name="Grigoriev I."/>
        </authorList>
    </citation>
    <scope>NUCLEOTIDE SEQUENCE</scope>
    <source>
        <strain evidence="2">CBS 115976</strain>
    </source>
</reference>
<gene>
    <name evidence="2" type="ORF">BT63DRAFT_67470</name>
</gene>
<dbReference type="Pfam" id="PF02112">
    <property type="entry name" value="PDEase_II"/>
    <property type="match status" value="2"/>
</dbReference>
<name>A0A6A6U091_9PEZI</name>
<feature type="region of interest" description="Disordered" evidence="1">
    <location>
        <begin position="74"/>
        <end position="95"/>
    </location>
</feature>
<dbReference type="Gene3D" id="3.60.15.10">
    <property type="entry name" value="Ribonuclease Z/Hydroxyacylglutathione hydrolase-like"/>
    <property type="match status" value="1"/>
</dbReference>
<dbReference type="GO" id="GO:0047555">
    <property type="term" value="F:3',5'-cyclic-GMP phosphodiesterase activity"/>
    <property type="evidence" value="ECO:0007669"/>
    <property type="project" value="TreeGrafter"/>
</dbReference>
<keyword evidence="3" id="KW-1185">Reference proteome</keyword>
<dbReference type="AlphaFoldDB" id="A0A6A6U091"/>
<sequence>MARRRSTVEGPSLQVICLGSGGGPSEDNVSGLLVRSTSSKWGKGSILAVDAGSHLAAITRILNTHFPLVAPKRAVSETDSDSQGQETPDPGTILSEGPFAGLSFPHASARANAVHVVREHVSTYLITHPHMDHFSGFAINTACYHNTARPKRFAALPFTVNAIKTHIFNDIIWPNLTDEDSGVGLVTFQRLTEGGNVILGDGESSGYIEVCDGLAVKGFRVSHGTCASHPPHNPAPDPSRRGSIPNGSIPPDTPHWHPPAPRDPSHSTSVRTPISELTPRRLSAFNVSTPPTPYAPPQPPSVTQAQDAVVVDSSAYFIRAEPSGRQILVFGDVEPDSLSMLPRTHIVWAEAARKIAEGALAAVFIECSYSDSQPDAVLFGHLAPRHLIAELSVLAEMTVEARAEMAAAAGVAGTQTGLGVVGSPAKRKRMSMGDEGLLKRRPRGISGGLASSGLAISSGMAGVASLIAEGAPTLGAQPMSPPIPRREVSSGGPLQGLRVVVVHVKDSMEDGELPEECILAELKAHEMYNQSQGRGLGCDFEISKSGESYWF</sequence>
<feature type="compositionally biased region" description="Pro residues" evidence="1">
    <location>
        <begin position="251"/>
        <end position="262"/>
    </location>
</feature>
<feature type="region of interest" description="Disordered" evidence="1">
    <location>
        <begin position="227"/>
        <end position="273"/>
    </location>
</feature>
<dbReference type="PANTHER" id="PTHR28283">
    <property type="entry name" value="3',5'-CYCLIC-NUCLEOTIDE PHOSPHODIESTERASE 1"/>
    <property type="match status" value="1"/>
</dbReference>
<evidence type="ECO:0000313" key="3">
    <source>
        <dbReference type="Proteomes" id="UP000799302"/>
    </source>
</evidence>
<accession>A0A6A6U091</accession>
<proteinExistence type="predicted"/>
<dbReference type="GO" id="GO:0004115">
    <property type="term" value="F:3',5'-cyclic-AMP phosphodiesterase activity"/>
    <property type="evidence" value="ECO:0007669"/>
    <property type="project" value="InterPro"/>
</dbReference>
<organism evidence="2 3">
    <name type="scientific">Microthyrium microscopicum</name>
    <dbReference type="NCBI Taxonomy" id="703497"/>
    <lineage>
        <taxon>Eukaryota</taxon>
        <taxon>Fungi</taxon>
        <taxon>Dikarya</taxon>
        <taxon>Ascomycota</taxon>
        <taxon>Pezizomycotina</taxon>
        <taxon>Dothideomycetes</taxon>
        <taxon>Dothideomycetes incertae sedis</taxon>
        <taxon>Microthyriales</taxon>
        <taxon>Microthyriaceae</taxon>
        <taxon>Microthyrium</taxon>
    </lineage>
</organism>
<dbReference type="CDD" id="cd07735">
    <property type="entry name" value="class_II_PDE_MBL-fold"/>
    <property type="match status" value="1"/>
</dbReference>
<protein>
    <recommendedName>
        <fullName evidence="4">Cyclic-AMP phosphodiesterase</fullName>
    </recommendedName>
</protein>
<dbReference type="OrthoDB" id="249703at2759"/>
<dbReference type="Proteomes" id="UP000799302">
    <property type="component" value="Unassembled WGS sequence"/>
</dbReference>
<dbReference type="GO" id="GO:0006198">
    <property type="term" value="P:cAMP catabolic process"/>
    <property type="evidence" value="ECO:0007669"/>
    <property type="project" value="InterPro"/>
</dbReference>
<dbReference type="EMBL" id="MU004240">
    <property type="protein sequence ID" value="KAF2665512.1"/>
    <property type="molecule type" value="Genomic_DNA"/>
</dbReference>
<dbReference type="GO" id="GO:1902660">
    <property type="term" value="P:negative regulation of glucose mediated signaling pathway"/>
    <property type="evidence" value="ECO:0007669"/>
    <property type="project" value="TreeGrafter"/>
</dbReference>
<evidence type="ECO:0000256" key="1">
    <source>
        <dbReference type="SAM" id="MobiDB-lite"/>
    </source>
</evidence>
<dbReference type="PRINTS" id="PR00388">
    <property type="entry name" value="PDIESTERASE2"/>
</dbReference>
<dbReference type="InterPro" id="IPR000396">
    <property type="entry name" value="Pdiesterase2"/>
</dbReference>
<dbReference type="InterPro" id="IPR036866">
    <property type="entry name" value="RibonucZ/Hydroxyglut_hydro"/>
</dbReference>
<dbReference type="PANTHER" id="PTHR28283:SF1">
    <property type="entry name" value="3',5'-CYCLIC-NUCLEOTIDE PHOSPHODIESTERASE 1"/>
    <property type="match status" value="1"/>
</dbReference>
<evidence type="ECO:0000313" key="2">
    <source>
        <dbReference type="EMBL" id="KAF2665512.1"/>
    </source>
</evidence>
<dbReference type="SUPFAM" id="SSF56281">
    <property type="entry name" value="Metallo-hydrolase/oxidoreductase"/>
    <property type="match status" value="1"/>
</dbReference>